<evidence type="ECO:0000256" key="1">
    <source>
        <dbReference type="ARBA" id="ARBA00004192"/>
    </source>
</evidence>
<accession>T1KD13</accession>
<dbReference type="InterPro" id="IPR000448">
    <property type="entry name" value="Rhabdo_ncapsid"/>
</dbReference>
<evidence type="ECO:0000256" key="4">
    <source>
        <dbReference type="ARBA" id="ARBA00023200"/>
    </source>
</evidence>
<proteinExistence type="predicted"/>
<feature type="domain" description="Rhabdovirus nucleocapsid" evidence="6">
    <location>
        <begin position="27"/>
        <end position="356"/>
    </location>
</feature>
<evidence type="ECO:0000313" key="8">
    <source>
        <dbReference type="Proteomes" id="UP000015104"/>
    </source>
</evidence>
<dbReference type="Proteomes" id="UP000015104">
    <property type="component" value="Unassembled WGS sequence"/>
</dbReference>
<dbReference type="Gene3D" id="1.10.3610.10">
    <property type="entry name" value="Nucleoprotein"/>
    <property type="match status" value="1"/>
</dbReference>
<dbReference type="GO" id="GO:1990904">
    <property type="term" value="C:ribonucleoprotein complex"/>
    <property type="evidence" value="ECO:0007669"/>
    <property type="project" value="UniProtKB-KW"/>
</dbReference>
<dbReference type="InterPro" id="IPR023330">
    <property type="entry name" value="Rhabdovirus_ncapsid_N"/>
</dbReference>
<keyword evidence="8" id="KW-1185">Reference proteome</keyword>
<reference evidence="8" key="1">
    <citation type="submission" date="2011-08" db="EMBL/GenBank/DDBJ databases">
        <authorList>
            <person name="Rombauts S."/>
        </authorList>
    </citation>
    <scope>NUCLEOTIDE SEQUENCE</scope>
    <source>
        <strain evidence="8">London</strain>
    </source>
</reference>
<dbReference type="Pfam" id="PF00945">
    <property type="entry name" value="Rhabdo_ncap"/>
    <property type="match status" value="1"/>
</dbReference>
<sequence>MDTPREYVLKRRDGTIVVSRYGSIGAAKPGQYPSEVIGNPPAKPVLRLPQGSYELDNLKARVMSSFNDSRPISHDLVNLFLYKFLETLNGNRLSAEWTSFGITIGRAGQTIKPMDLVTVVFDLPQIQFDAKINPTPPMAVALLALGSFRLARCNESKNKLLDELKTLYARLSGGTALPNFDKVHGMVLSNDKNFQKICAAVDMFVDKFVNAEITSLRFGTLDSRYRGCTALVITRHIEEKFFGGSACINRWSLAKTLIKEYSNLTRPNQEIDKIDSYMPYILDFGIVTKSPYSVKLNPSINLLINIVGTFMQLPRYYNAKKLDCPVHTDILKNGLFIAYAIAKSGNPERQLVGPDNSINPEPATADPDAWIDWFERYNFLPSNEMKSFARNRTSGITFAQQTVGEWVKNQYIQ</sequence>
<gene>
    <name evidence="7" type="primary">107362901</name>
</gene>
<keyword evidence="5" id="KW-0687">Ribonucleoprotein</keyword>
<dbReference type="AlphaFoldDB" id="T1KD13"/>
<dbReference type="InterPro" id="IPR035961">
    <property type="entry name" value="Rhabdovirus_nucleoprotein-like"/>
</dbReference>
<dbReference type="SUPFAM" id="SSF140809">
    <property type="entry name" value="Rhabdovirus nucleoprotein-like"/>
    <property type="match status" value="1"/>
</dbReference>
<dbReference type="InterPro" id="IPR023331">
    <property type="entry name" value="Rhabdovirus_ncapsid_C"/>
</dbReference>
<dbReference type="GO" id="GO:0030430">
    <property type="term" value="C:host cell cytoplasm"/>
    <property type="evidence" value="ECO:0007669"/>
    <property type="project" value="UniProtKB-SubCell"/>
</dbReference>
<dbReference type="GO" id="GO:0003723">
    <property type="term" value="F:RNA binding"/>
    <property type="evidence" value="ECO:0007669"/>
    <property type="project" value="UniProtKB-KW"/>
</dbReference>
<evidence type="ECO:0000313" key="7">
    <source>
        <dbReference type="EnsemblMetazoa" id="tetur09g01310.1"/>
    </source>
</evidence>
<keyword evidence="4" id="KW-1035">Host cytoplasm</keyword>
<evidence type="ECO:0000259" key="6">
    <source>
        <dbReference type="Pfam" id="PF00945"/>
    </source>
</evidence>
<keyword evidence="3" id="KW-0694">RNA-binding</keyword>
<evidence type="ECO:0000256" key="2">
    <source>
        <dbReference type="ARBA" id="ARBA00004328"/>
    </source>
</evidence>
<evidence type="ECO:0000256" key="5">
    <source>
        <dbReference type="ARBA" id="ARBA00023274"/>
    </source>
</evidence>
<dbReference type="EnsemblMetazoa" id="tetur09g01310.1">
    <property type="protein sequence ID" value="tetur09g01310.1"/>
    <property type="gene ID" value="tetur09g01310"/>
</dbReference>
<name>T1KD13_TETUR</name>
<dbReference type="EMBL" id="CAEY01002007">
    <property type="status" value="NOT_ANNOTATED_CDS"/>
    <property type="molecule type" value="Genomic_DNA"/>
</dbReference>
<dbReference type="OrthoDB" id="6493117at2759"/>
<evidence type="ECO:0000256" key="3">
    <source>
        <dbReference type="ARBA" id="ARBA00022884"/>
    </source>
</evidence>
<protein>
    <recommendedName>
        <fullName evidence="6">Rhabdovirus nucleocapsid domain-containing protein</fullName>
    </recommendedName>
</protein>
<dbReference type="Gene3D" id="1.10.3570.10">
    <property type="entry name" value="Rhabdovirus nucleocapsid protein like domain"/>
    <property type="match status" value="1"/>
</dbReference>
<organism evidence="7 8">
    <name type="scientific">Tetranychus urticae</name>
    <name type="common">Two-spotted spider mite</name>
    <dbReference type="NCBI Taxonomy" id="32264"/>
    <lineage>
        <taxon>Eukaryota</taxon>
        <taxon>Metazoa</taxon>
        <taxon>Ecdysozoa</taxon>
        <taxon>Arthropoda</taxon>
        <taxon>Chelicerata</taxon>
        <taxon>Arachnida</taxon>
        <taxon>Acari</taxon>
        <taxon>Acariformes</taxon>
        <taxon>Trombidiformes</taxon>
        <taxon>Prostigmata</taxon>
        <taxon>Eleutherengona</taxon>
        <taxon>Raphignathae</taxon>
        <taxon>Tetranychoidea</taxon>
        <taxon>Tetranychidae</taxon>
        <taxon>Tetranychus</taxon>
    </lineage>
</organism>
<reference evidence="7" key="2">
    <citation type="submission" date="2015-06" db="UniProtKB">
        <authorList>
            <consortium name="EnsemblMetazoa"/>
        </authorList>
    </citation>
    <scope>IDENTIFICATION</scope>
</reference>
<dbReference type="HOGENOM" id="CLU_666209_0_0_1"/>
<comment type="subcellular location">
    <subcellularLocation>
        <location evidence="1">Host cytoplasm</location>
    </subcellularLocation>
    <subcellularLocation>
        <location evidence="2">Virion</location>
    </subcellularLocation>
</comment>